<comment type="caution">
    <text evidence="6">The sequence shown here is derived from an EMBL/GenBank/DDBJ whole genome shotgun (WGS) entry which is preliminary data.</text>
</comment>
<feature type="domain" description="C2H2-type" evidence="5">
    <location>
        <begin position="319"/>
        <end position="350"/>
    </location>
</feature>
<evidence type="ECO:0000256" key="2">
    <source>
        <dbReference type="ARBA" id="ARBA00022771"/>
    </source>
</evidence>
<evidence type="ECO:0000256" key="1">
    <source>
        <dbReference type="ARBA" id="ARBA00022723"/>
    </source>
</evidence>
<evidence type="ECO:0000313" key="7">
    <source>
        <dbReference type="Proteomes" id="UP000799772"/>
    </source>
</evidence>
<sequence length="371" mass="40708">MASPMSVETPPPGENYLVHPRECGVDLESITVCDGPVGLGLLNCSAHSAYSSLASLSPSMEHSWVTSSPVESPLHLRIDNVLEWNEMPSFIDGLPPSNLWAESANFPTSAETSSAFVSPTTISHGHSTRTSISSVYDSHSYSTGNYGPPLTTQMAQLHLSSSMECRGDGNMSPYPELFLHTSMTVSPIQTVSSVTSPLFSSVNSTPAPVLGSNIPENYSIANSTAREYSSSIPDVEEETILPEETSRKKRCRTTKDNARVHCNLCGQLFQRGWNLKAHLLTHDPKREKPHKCLRCPKRFARRADMDRHHKSKHVAQKPFSCALCGARFKRKDTCRRHQLDGCSMRSGIRHLKVKTEGSDTVSIADSPPSDS</sequence>
<dbReference type="Proteomes" id="UP000799772">
    <property type="component" value="Unassembled WGS sequence"/>
</dbReference>
<name>A0A9P4MCX7_9PEZI</name>
<dbReference type="InterPro" id="IPR036236">
    <property type="entry name" value="Znf_C2H2_sf"/>
</dbReference>
<evidence type="ECO:0000259" key="5">
    <source>
        <dbReference type="PROSITE" id="PS50157"/>
    </source>
</evidence>
<dbReference type="InterPro" id="IPR013087">
    <property type="entry name" value="Znf_C2H2_type"/>
</dbReference>
<dbReference type="EMBL" id="ML978122">
    <property type="protein sequence ID" value="KAF2102897.1"/>
    <property type="molecule type" value="Genomic_DNA"/>
</dbReference>
<dbReference type="PROSITE" id="PS00028">
    <property type="entry name" value="ZINC_FINGER_C2H2_1"/>
    <property type="match status" value="2"/>
</dbReference>
<feature type="domain" description="C2H2-type" evidence="5">
    <location>
        <begin position="290"/>
        <end position="318"/>
    </location>
</feature>
<dbReference type="GO" id="GO:0008270">
    <property type="term" value="F:zinc ion binding"/>
    <property type="evidence" value="ECO:0007669"/>
    <property type="project" value="UniProtKB-KW"/>
</dbReference>
<evidence type="ECO:0000256" key="4">
    <source>
        <dbReference type="PROSITE-ProRule" id="PRU00042"/>
    </source>
</evidence>
<keyword evidence="1" id="KW-0479">Metal-binding</keyword>
<reference evidence="6" key="1">
    <citation type="journal article" date="2020" name="Stud. Mycol.">
        <title>101 Dothideomycetes genomes: a test case for predicting lifestyles and emergence of pathogens.</title>
        <authorList>
            <person name="Haridas S."/>
            <person name="Albert R."/>
            <person name="Binder M."/>
            <person name="Bloem J."/>
            <person name="Labutti K."/>
            <person name="Salamov A."/>
            <person name="Andreopoulos B."/>
            <person name="Baker S."/>
            <person name="Barry K."/>
            <person name="Bills G."/>
            <person name="Bluhm B."/>
            <person name="Cannon C."/>
            <person name="Castanera R."/>
            <person name="Culley D."/>
            <person name="Daum C."/>
            <person name="Ezra D."/>
            <person name="Gonzalez J."/>
            <person name="Henrissat B."/>
            <person name="Kuo A."/>
            <person name="Liang C."/>
            <person name="Lipzen A."/>
            <person name="Lutzoni F."/>
            <person name="Magnuson J."/>
            <person name="Mondo S."/>
            <person name="Nolan M."/>
            <person name="Ohm R."/>
            <person name="Pangilinan J."/>
            <person name="Park H.-J."/>
            <person name="Ramirez L."/>
            <person name="Alfaro M."/>
            <person name="Sun H."/>
            <person name="Tritt A."/>
            <person name="Yoshinaga Y."/>
            <person name="Zwiers L.-H."/>
            <person name="Turgeon B."/>
            <person name="Goodwin S."/>
            <person name="Spatafora J."/>
            <person name="Crous P."/>
            <person name="Grigoriev I."/>
        </authorList>
    </citation>
    <scope>NUCLEOTIDE SEQUENCE</scope>
    <source>
        <strain evidence="6">CBS 133067</strain>
    </source>
</reference>
<protein>
    <recommendedName>
        <fullName evidence="5">C2H2-type domain-containing protein</fullName>
    </recommendedName>
</protein>
<proteinExistence type="predicted"/>
<gene>
    <name evidence="6" type="ORF">NA57DRAFT_52442</name>
</gene>
<dbReference type="SUPFAM" id="SSF57667">
    <property type="entry name" value="beta-beta-alpha zinc fingers"/>
    <property type="match status" value="1"/>
</dbReference>
<evidence type="ECO:0000256" key="3">
    <source>
        <dbReference type="ARBA" id="ARBA00022833"/>
    </source>
</evidence>
<organism evidence="6 7">
    <name type="scientific">Rhizodiscina lignyota</name>
    <dbReference type="NCBI Taxonomy" id="1504668"/>
    <lineage>
        <taxon>Eukaryota</taxon>
        <taxon>Fungi</taxon>
        <taxon>Dikarya</taxon>
        <taxon>Ascomycota</taxon>
        <taxon>Pezizomycotina</taxon>
        <taxon>Dothideomycetes</taxon>
        <taxon>Pleosporomycetidae</taxon>
        <taxon>Aulographales</taxon>
        <taxon>Rhizodiscinaceae</taxon>
        <taxon>Rhizodiscina</taxon>
    </lineage>
</organism>
<keyword evidence="3" id="KW-0862">Zinc</keyword>
<evidence type="ECO:0000313" key="6">
    <source>
        <dbReference type="EMBL" id="KAF2102897.1"/>
    </source>
</evidence>
<keyword evidence="7" id="KW-1185">Reference proteome</keyword>
<dbReference type="PANTHER" id="PTHR23235">
    <property type="entry name" value="KRUEPPEL-LIKE TRANSCRIPTION FACTOR"/>
    <property type="match status" value="1"/>
</dbReference>
<dbReference type="AlphaFoldDB" id="A0A9P4MCX7"/>
<dbReference type="SMART" id="SM00355">
    <property type="entry name" value="ZnF_C2H2"/>
    <property type="match status" value="3"/>
</dbReference>
<dbReference type="PROSITE" id="PS50157">
    <property type="entry name" value="ZINC_FINGER_C2H2_2"/>
    <property type="match status" value="3"/>
</dbReference>
<dbReference type="OrthoDB" id="6910977at2759"/>
<dbReference type="GO" id="GO:0000981">
    <property type="term" value="F:DNA-binding transcription factor activity, RNA polymerase II-specific"/>
    <property type="evidence" value="ECO:0007669"/>
    <property type="project" value="TreeGrafter"/>
</dbReference>
<keyword evidence="2 4" id="KW-0863">Zinc-finger</keyword>
<accession>A0A9P4MCX7</accession>
<feature type="domain" description="C2H2-type" evidence="5">
    <location>
        <begin position="260"/>
        <end position="287"/>
    </location>
</feature>
<dbReference type="GO" id="GO:0000978">
    <property type="term" value="F:RNA polymerase II cis-regulatory region sequence-specific DNA binding"/>
    <property type="evidence" value="ECO:0007669"/>
    <property type="project" value="TreeGrafter"/>
</dbReference>
<dbReference type="PANTHER" id="PTHR23235:SF120">
    <property type="entry name" value="KRUPPEL-LIKE FACTOR 15"/>
    <property type="match status" value="1"/>
</dbReference>
<dbReference type="Gene3D" id="3.30.160.60">
    <property type="entry name" value="Classic Zinc Finger"/>
    <property type="match status" value="2"/>
</dbReference>